<dbReference type="Gramene" id="TraesJAG5D03G03051400.1">
    <property type="protein sequence ID" value="TraesJAG5D03G03051400.1"/>
    <property type="gene ID" value="TraesJAG5D03G03051400"/>
</dbReference>
<dbReference type="EnsemblPlants" id="TraesCS5D02G069000.1">
    <property type="protein sequence ID" value="TraesCS5D02G069000.1"/>
    <property type="gene ID" value="TraesCS5D02G069000"/>
</dbReference>
<reference evidence="2" key="1">
    <citation type="submission" date="2018-08" db="EMBL/GenBank/DDBJ databases">
        <authorList>
            <person name="Rossello M."/>
        </authorList>
    </citation>
    <scope>NUCLEOTIDE SEQUENCE [LARGE SCALE GENOMIC DNA]</scope>
    <source>
        <strain evidence="2">cv. Chinese Spring</strain>
    </source>
</reference>
<sequence length="394" mass="43243">MVIIGGDADGNEGDRSGSQSLRWNSKRPANRQPRPARSVEQGEDVEDADQFRVVKRTRRATLGKGAESSSRAAVAGEAVTSSATDAEASGEGVEVAAGEDVERPSQAGRIRASPAWFANFNASLTPLQKSELVSRLFGGLLNLSDTLPADLTKFLVQSYQPQTSEMVFPGGGRIRVDADSVQRVFDLPNRGQKFRYLVDKDATRRFRQAFNITGNSHPQVTTWLKMIQDMAGRTDDTFFMAWLAILYLDALVHDIPVSNCVIRSNAWDSTLIAKVIKKDTISPGVFGKLQLKEEYRGTEQTPLFGGILQAEAFVASKLSITYNPQKKAKIAKVVNDLCKAVTEQVGTFIEAVAKIDDEEPDIDPYEMPWSLNPYEDQSLIMVTGSAMHHLLTSA</sequence>
<protein>
    <submittedName>
        <fullName evidence="2">Uncharacterized protein</fullName>
    </submittedName>
</protein>
<reference evidence="2" key="2">
    <citation type="submission" date="2018-10" db="UniProtKB">
        <authorList>
            <consortium name="EnsemblPlants"/>
        </authorList>
    </citation>
    <scope>IDENTIFICATION</scope>
</reference>
<dbReference type="SMR" id="A0A3B6MLG6"/>
<dbReference type="Proteomes" id="UP000019116">
    <property type="component" value="Chromosome 5D"/>
</dbReference>
<evidence type="ECO:0000313" key="2">
    <source>
        <dbReference type="EnsemblPlants" id="TraesCS5D02G069000.1"/>
    </source>
</evidence>
<dbReference type="Gramene" id="TraesLDM5D03G03057280.1">
    <property type="protein sequence ID" value="TraesLDM5D03G03057280.1"/>
    <property type="gene ID" value="TraesLDM5D03G03057280"/>
</dbReference>
<keyword evidence="3" id="KW-1185">Reference proteome</keyword>
<dbReference type="STRING" id="4565.A0A3B6MLG6"/>
<dbReference type="Gramene" id="TraesCS5D02G069000.1">
    <property type="protein sequence ID" value="TraesCS5D02G069000.1"/>
    <property type="gene ID" value="TraesCS5D02G069000"/>
</dbReference>
<name>A0A3B6MLG6_WHEAT</name>
<proteinExistence type="predicted"/>
<dbReference type="AlphaFoldDB" id="A0A3B6MLG6"/>
<feature type="compositionally biased region" description="Low complexity" evidence="1">
    <location>
        <begin position="85"/>
        <end position="98"/>
    </location>
</feature>
<dbReference type="Gramene" id="TraesCS5D03G0168800.1">
    <property type="protein sequence ID" value="TraesCS5D03G0168800.1.CDS"/>
    <property type="gene ID" value="TraesCS5D03G0168800"/>
</dbReference>
<dbReference type="Gramene" id="TraesARI5D03G03005190.2">
    <property type="protein sequence ID" value="TraesARI5D03G03005190.2"/>
    <property type="gene ID" value="TraesARI5D03G03005190"/>
</dbReference>
<dbReference type="Gramene" id="TraesSTA5D03G03043690.2">
    <property type="protein sequence ID" value="TraesSTA5D03G03043690.2"/>
    <property type="gene ID" value="TraesSTA5D03G03043690"/>
</dbReference>
<dbReference type="Gramene" id="TraesSYM5D03G02991520.1">
    <property type="protein sequence ID" value="TraesSYM5D03G02991520.1"/>
    <property type="gene ID" value="TraesSYM5D03G02991520"/>
</dbReference>
<organism evidence="2">
    <name type="scientific">Triticum aestivum</name>
    <name type="common">Wheat</name>
    <dbReference type="NCBI Taxonomy" id="4565"/>
    <lineage>
        <taxon>Eukaryota</taxon>
        <taxon>Viridiplantae</taxon>
        <taxon>Streptophyta</taxon>
        <taxon>Embryophyta</taxon>
        <taxon>Tracheophyta</taxon>
        <taxon>Spermatophyta</taxon>
        <taxon>Magnoliopsida</taxon>
        <taxon>Liliopsida</taxon>
        <taxon>Poales</taxon>
        <taxon>Poaceae</taxon>
        <taxon>BOP clade</taxon>
        <taxon>Pooideae</taxon>
        <taxon>Triticodae</taxon>
        <taxon>Triticeae</taxon>
        <taxon>Triticinae</taxon>
        <taxon>Triticum</taxon>
    </lineage>
</organism>
<dbReference type="Gramene" id="TraesNOR5D03G03081320.2">
    <property type="protein sequence ID" value="TraesNOR5D03G03081320.2"/>
    <property type="gene ID" value="TraesNOR5D03G03081320"/>
</dbReference>
<dbReference type="Gramene" id="TraesLAC5D03G03008360.2">
    <property type="protein sequence ID" value="TraesLAC5D03G03008360.2"/>
    <property type="gene ID" value="TraesLAC5D03G03008360"/>
</dbReference>
<evidence type="ECO:0000313" key="3">
    <source>
        <dbReference type="Proteomes" id="UP000019116"/>
    </source>
</evidence>
<evidence type="ECO:0000256" key="1">
    <source>
        <dbReference type="SAM" id="MobiDB-lite"/>
    </source>
</evidence>
<accession>A0A3B6MLG6</accession>
<dbReference type="Gramene" id="TraesWEE_scaffold_069007_01G000200.1">
    <property type="protein sequence ID" value="TraesWEE_scaffold_069007_01G000200.1"/>
    <property type="gene ID" value="TraesWEE_scaffold_069007_01G000200"/>
</dbReference>
<feature type="region of interest" description="Disordered" evidence="1">
    <location>
        <begin position="1"/>
        <end position="105"/>
    </location>
</feature>